<keyword evidence="5" id="KW-1185">Reference proteome</keyword>
<dbReference type="PANTHER" id="PTHR43877:SF1">
    <property type="entry name" value="ACETYLTRANSFERASE"/>
    <property type="match status" value="1"/>
</dbReference>
<keyword evidence="2" id="KW-0012">Acyltransferase</keyword>
<reference evidence="4 5" key="1">
    <citation type="submission" date="2023-07" db="EMBL/GenBank/DDBJ databases">
        <title>Genomic Encyclopedia of Type Strains, Phase IV (KMG-IV): sequencing the most valuable type-strain genomes for metagenomic binning, comparative biology and taxonomic classification.</title>
        <authorList>
            <person name="Goeker M."/>
        </authorList>
    </citation>
    <scope>NUCLEOTIDE SEQUENCE [LARGE SCALE GENOMIC DNA]</scope>
    <source>
        <strain evidence="4 5">B1-1</strain>
    </source>
</reference>
<name>A0ABU0M4P6_9HYPH</name>
<gene>
    <name evidence="4" type="ORF">QO015_001544</name>
</gene>
<dbReference type="PANTHER" id="PTHR43877">
    <property type="entry name" value="AMINOALKYLPHOSPHONATE N-ACETYLTRANSFERASE-RELATED-RELATED"/>
    <property type="match status" value="1"/>
</dbReference>
<keyword evidence="1" id="KW-0808">Transferase</keyword>
<dbReference type="InterPro" id="IPR050832">
    <property type="entry name" value="Bact_Acetyltransf"/>
</dbReference>
<sequence>MTGLSLRKAEEADLPALLDLYGQPSFNNGRVIPLDEARAIFARFAAYPDYAIHLAERDGRIVGTFALMVIDNIAHWGTPTALVENVVVAEGEQGGGIGRWMMRRAFAIAAAKGAYKVALSSNIRSEKAHRFYESLGFEKYGYSFRLDPLPDPGEDEEDAA</sequence>
<dbReference type="Gene3D" id="3.40.630.30">
    <property type="match status" value="1"/>
</dbReference>
<evidence type="ECO:0000313" key="5">
    <source>
        <dbReference type="Proteomes" id="UP001223743"/>
    </source>
</evidence>
<dbReference type="InterPro" id="IPR016181">
    <property type="entry name" value="Acyl_CoA_acyltransferase"/>
</dbReference>
<accession>A0ABU0M4P6</accession>
<dbReference type="RefSeq" id="WP_266280258.1">
    <property type="nucleotide sequence ID" value="NZ_JAPKNF010000001.1"/>
</dbReference>
<dbReference type="Pfam" id="PF00583">
    <property type="entry name" value="Acetyltransf_1"/>
    <property type="match status" value="1"/>
</dbReference>
<feature type="domain" description="N-acetyltransferase" evidence="3">
    <location>
        <begin position="4"/>
        <end position="160"/>
    </location>
</feature>
<dbReference type="EMBL" id="JAUSWJ010000001">
    <property type="protein sequence ID" value="MDQ0515931.1"/>
    <property type="molecule type" value="Genomic_DNA"/>
</dbReference>
<dbReference type="PROSITE" id="PS51186">
    <property type="entry name" value="GNAT"/>
    <property type="match status" value="1"/>
</dbReference>
<dbReference type="Proteomes" id="UP001223743">
    <property type="component" value="Unassembled WGS sequence"/>
</dbReference>
<comment type="caution">
    <text evidence="4">The sequence shown here is derived from an EMBL/GenBank/DDBJ whole genome shotgun (WGS) entry which is preliminary data.</text>
</comment>
<dbReference type="InterPro" id="IPR000182">
    <property type="entry name" value="GNAT_dom"/>
</dbReference>
<proteinExistence type="predicted"/>
<protein>
    <submittedName>
        <fullName evidence="4">GNAT superfamily N-acetyltransferase</fullName>
    </submittedName>
</protein>
<evidence type="ECO:0000256" key="2">
    <source>
        <dbReference type="ARBA" id="ARBA00023315"/>
    </source>
</evidence>
<evidence type="ECO:0000256" key="1">
    <source>
        <dbReference type="ARBA" id="ARBA00022679"/>
    </source>
</evidence>
<organism evidence="4 5">
    <name type="scientific">Kaistia geumhonensis</name>
    <dbReference type="NCBI Taxonomy" id="410839"/>
    <lineage>
        <taxon>Bacteria</taxon>
        <taxon>Pseudomonadati</taxon>
        <taxon>Pseudomonadota</taxon>
        <taxon>Alphaproteobacteria</taxon>
        <taxon>Hyphomicrobiales</taxon>
        <taxon>Kaistiaceae</taxon>
        <taxon>Kaistia</taxon>
    </lineage>
</organism>
<evidence type="ECO:0000313" key="4">
    <source>
        <dbReference type="EMBL" id="MDQ0515931.1"/>
    </source>
</evidence>
<evidence type="ECO:0000259" key="3">
    <source>
        <dbReference type="PROSITE" id="PS51186"/>
    </source>
</evidence>
<dbReference type="SUPFAM" id="SSF55729">
    <property type="entry name" value="Acyl-CoA N-acyltransferases (Nat)"/>
    <property type="match status" value="1"/>
</dbReference>
<dbReference type="CDD" id="cd04301">
    <property type="entry name" value="NAT_SF"/>
    <property type="match status" value="1"/>
</dbReference>